<reference evidence="6 8" key="1">
    <citation type="submission" date="2015-11" db="EMBL/GenBank/DDBJ databases">
        <title>Genomic analysis of 38 Legionella species identifies large and diverse effector repertoires.</title>
        <authorList>
            <person name="Burstein D."/>
            <person name="Amaro F."/>
            <person name="Zusman T."/>
            <person name="Lifshitz Z."/>
            <person name="Cohen O."/>
            <person name="Gilbert J.A."/>
            <person name="Pupko T."/>
            <person name="Shuman H.A."/>
            <person name="Segal G."/>
        </authorList>
    </citation>
    <scope>NUCLEOTIDE SEQUENCE [LARGE SCALE GENOMIC DNA]</scope>
    <source>
        <strain evidence="6 8">ATCC 43877</strain>
    </source>
</reference>
<evidence type="ECO:0000256" key="2">
    <source>
        <dbReference type="ARBA" id="ARBA00023015"/>
    </source>
</evidence>
<keyword evidence="2" id="KW-0805">Transcription regulation</keyword>
<dbReference type="CDD" id="cd08417">
    <property type="entry name" value="PBP2_Nitroaromatics_like"/>
    <property type="match status" value="1"/>
</dbReference>
<evidence type="ECO:0000313" key="9">
    <source>
        <dbReference type="Proteomes" id="UP000254040"/>
    </source>
</evidence>
<dbReference type="Proteomes" id="UP000254040">
    <property type="component" value="Unassembled WGS sequence"/>
</dbReference>
<dbReference type="STRING" id="39962.Lmor_0629"/>
<dbReference type="PROSITE" id="PS50931">
    <property type="entry name" value="HTH_LYSR"/>
    <property type="match status" value="1"/>
</dbReference>
<proteinExistence type="inferred from homology"/>
<protein>
    <submittedName>
        <fullName evidence="7">LysR family transcriptional regulator</fullName>
    </submittedName>
</protein>
<dbReference type="Pfam" id="PF03466">
    <property type="entry name" value="LysR_substrate"/>
    <property type="match status" value="1"/>
</dbReference>
<dbReference type="RefSeq" id="WP_035922345.1">
    <property type="nucleotide sequence ID" value="NZ_CAAAJG010000024.1"/>
</dbReference>
<dbReference type="PANTHER" id="PTHR30118:SF15">
    <property type="entry name" value="TRANSCRIPTIONAL REGULATORY PROTEIN"/>
    <property type="match status" value="1"/>
</dbReference>
<dbReference type="Gene3D" id="1.10.10.10">
    <property type="entry name" value="Winged helix-like DNA-binding domain superfamily/Winged helix DNA-binding domain"/>
    <property type="match status" value="1"/>
</dbReference>
<dbReference type="InterPro" id="IPR037402">
    <property type="entry name" value="YidZ_PBP2"/>
</dbReference>
<evidence type="ECO:0000256" key="1">
    <source>
        <dbReference type="ARBA" id="ARBA00009437"/>
    </source>
</evidence>
<dbReference type="GO" id="GO:0003677">
    <property type="term" value="F:DNA binding"/>
    <property type="evidence" value="ECO:0007669"/>
    <property type="project" value="UniProtKB-KW"/>
</dbReference>
<keyword evidence="8" id="KW-1185">Reference proteome</keyword>
<dbReference type="InterPro" id="IPR050389">
    <property type="entry name" value="LysR-type_TF"/>
</dbReference>
<accession>A0A378JWJ0</accession>
<dbReference type="SUPFAM" id="SSF53850">
    <property type="entry name" value="Periplasmic binding protein-like II"/>
    <property type="match status" value="1"/>
</dbReference>
<name>A0A378JWJ0_9GAMM</name>
<dbReference type="EMBL" id="LNYN01000013">
    <property type="protein sequence ID" value="KTD37437.1"/>
    <property type="molecule type" value="Genomic_DNA"/>
</dbReference>
<evidence type="ECO:0000259" key="5">
    <source>
        <dbReference type="PROSITE" id="PS50931"/>
    </source>
</evidence>
<dbReference type="PANTHER" id="PTHR30118">
    <property type="entry name" value="HTH-TYPE TRANSCRIPTIONAL REGULATOR LEUO-RELATED"/>
    <property type="match status" value="1"/>
</dbReference>
<dbReference type="InterPro" id="IPR036388">
    <property type="entry name" value="WH-like_DNA-bd_sf"/>
</dbReference>
<dbReference type="GO" id="GO:0003700">
    <property type="term" value="F:DNA-binding transcription factor activity"/>
    <property type="evidence" value="ECO:0007669"/>
    <property type="project" value="InterPro"/>
</dbReference>
<organism evidence="7 9">
    <name type="scientific">Legionella moravica</name>
    <dbReference type="NCBI Taxonomy" id="39962"/>
    <lineage>
        <taxon>Bacteria</taxon>
        <taxon>Pseudomonadati</taxon>
        <taxon>Pseudomonadota</taxon>
        <taxon>Gammaproteobacteria</taxon>
        <taxon>Legionellales</taxon>
        <taxon>Legionellaceae</taxon>
        <taxon>Legionella</taxon>
    </lineage>
</organism>
<evidence type="ECO:0000313" key="7">
    <source>
        <dbReference type="EMBL" id="STX63085.1"/>
    </source>
</evidence>
<evidence type="ECO:0000313" key="8">
    <source>
        <dbReference type="Proteomes" id="UP000054985"/>
    </source>
</evidence>
<evidence type="ECO:0000313" key="6">
    <source>
        <dbReference type="EMBL" id="KTD37437.1"/>
    </source>
</evidence>
<dbReference type="InterPro" id="IPR005119">
    <property type="entry name" value="LysR_subst-bd"/>
</dbReference>
<dbReference type="Proteomes" id="UP000054985">
    <property type="component" value="Unassembled WGS sequence"/>
</dbReference>
<feature type="domain" description="HTH lysR-type" evidence="5">
    <location>
        <begin position="6"/>
        <end position="63"/>
    </location>
</feature>
<evidence type="ECO:0000256" key="4">
    <source>
        <dbReference type="ARBA" id="ARBA00023163"/>
    </source>
</evidence>
<sequence>MSIKHLNLNLLRALYALLSCRHVTLASKQIGVSQSSMSISLKQLREFYNDSLLVPGRHNIMQLTPLASSLIEPTRIAMSQIDAIFSCHQPFNPATDTRTFRIGMSDLVSYLLAPNLIHKMEELAPDIKVNIVHPRYLTSSDVFESGELDVMVGMFEGAPGGLKHQSLFHDEAVIVGCKDHPAFENGTISMENILKYPLIQLSLSGTPFHNYFDRYLAKLGYAKRVSISVGHGLVPLITLPGTNYLTLTIRSAAEKLNSYLHLSIASVPFPIDVYSCYQYWHQKDNEDPAHQWLRSLIKDVAKHAKSSKKPGAH</sequence>
<dbReference type="Gene3D" id="3.40.190.10">
    <property type="entry name" value="Periplasmic binding protein-like II"/>
    <property type="match status" value="2"/>
</dbReference>
<dbReference type="AlphaFoldDB" id="A0A378JWJ0"/>
<dbReference type="InterPro" id="IPR036390">
    <property type="entry name" value="WH_DNA-bd_sf"/>
</dbReference>
<dbReference type="EMBL" id="UGOG01000001">
    <property type="protein sequence ID" value="STX63085.1"/>
    <property type="molecule type" value="Genomic_DNA"/>
</dbReference>
<gene>
    <name evidence="7" type="primary">nodD2</name>
    <name evidence="6" type="ORF">Lmor_0629</name>
    <name evidence="7" type="ORF">NCTC12239_02027</name>
</gene>
<keyword evidence="4" id="KW-0804">Transcription</keyword>
<dbReference type="InterPro" id="IPR000847">
    <property type="entry name" value="LysR_HTH_N"/>
</dbReference>
<keyword evidence="3" id="KW-0238">DNA-binding</keyword>
<dbReference type="SUPFAM" id="SSF46785">
    <property type="entry name" value="Winged helix' DNA-binding domain"/>
    <property type="match status" value="1"/>
</dbReference>
<reference evidence="7 9" key="2">
    <citation type="submission" date="2018-06" db="EMBL/GenBank/DDBJ databases">
        <authorList>
            <consortium name="Pathogen Informatics"/>
            <person name="Doyle S."/>
        </authorList>
    </citation>
    <scope>NUCLEOTIDE SEQUENCE [LARGE SCALE GENOMIC DNA]</scope>
    <source>
        <strain evidence="7 9">NCTC12239</strain>
    </source>
</reference>
<evidence type="ECO:0000256" key="3">
    <source>
        <dbReference type="ARBA" id="ARBA00023125"/>
    </source>
</evidence>
<comment type="similarity">
    <text evidence="1">Belongs to the LysR transcriptional regulatory family.</text>
</comment>
<dbReference type="Pfam" id="PF00126">
    <property type="entry name" value="HTH_1"/>
    <property type="match status" value="1"/>
</dbReference>